<gene>
    <name evidence="7 11" type="primary">murD</name>
    <name evidence="11" type="ORF">HYR64_09135</name>
</gene>
<dbReference type="InterPro" id="IPR004101">
    <property type="entry name" value="Mur_ligase_C"/>
</dbReference>
<keyword evidence="7 8" id="KW-0131">Cell cycle</keyword>
<feature type="domain" description="Mur ligase central" evidence="10">
    <location>
        <begin position="108"/>
        <end position="255"/>
    </location>
</feature>
<dbReference type="HAMAP" id="MF_00639">
    <property type="entry name" value="MurD"/>
    <property type="match status" value="1"/>
</dbReference>
<name>A0A931LYS8_FIMGI</name>
<reference evidence="11" key="1">
    <citation type="submission" date="2020-07" db="EMBL/GenBank/DDBJ databases">
        <title>Huge and variable diversity of episymbiotic CPR bacteria and DPANN archaea in groundwater ecosystems.</title>
        <authorList>
            <person name="He C.Y."/>
            <person name="Keren R."/>
            <person name="Whittaker M."/>
            <person name="Farag I.F."/>
            <person name="Doudna J."/>
            <person name="Cate J.H.D."/>
            <person name="Banfield J.F."/>
        </authorList>
    </citation>
    <scope>NUCLEOTIDE SEQUENCE</scope>
    <source>
        <strain evidence="11">NC_groundwater_17_Pr7_B-0.1um_64_12</strain>
    </source>
</reference>
<dbReference type="GO" id="GO:0005737">
    <property type="term" value="C:cytoplasm"/>
    <property type="evidence" value="ECO:0007669"/>
    <property type="project" value="UniProtKB-SubCell"/>
</dbReference>
<dbReference type="SUPFAM" id="SSF51984">
    <property type="entry name" value="MurCD N-terminal domain"/>
    <property type="match status" value="1"/>
</dbReference>
<dbReference type="Proteomes" id="UP000727962">
    <property type="component" value="Unassembled WGS sequence"/>
</dbReference>
<dbReference type="Pfam" id="PF08245">
    <property type="entry name" value="Mur_ligase_M"/>
    <property type="match status" value="1"/>
</dbReference>
<dbReference type="InterPro" id="IPR005762">
    <property type="entry name" value="MurD"/>
</dbReference>
<dbReference type="PANTHER" id="PTHR43692">
    <property type="entry name" value="UDP-N-ACETYLMURAMOYLALANINE--D-GLUTAMATE LIGASE"/>
    <property type="match status" value="1"/>
</dbReference>
<keyword evidence="5 7" id="KW-0547">Nucleotide-binding</keyword>
<evidence type="ECO:0000259" key="10">
    <source>
        <dbReference type="Pfam" id="PF08245"/>
    </source>
</evidence>
<dbReference type="Pfam" id="PF02875">
    <property type="entry name" value="Mur_ligase_C"/>
    <property type="match status" value="1"/>
</dbReference>
<comment type="pathway">
    <text evidence="2 7 8">Cell wall biogenesis; peptidoglycan biosynthesis.</text>
</comment>
<evidence type="ECO:0000256" key="1">
    <source>
        <dbReference type="ARBA" id="ARBA00004496"/>
    </source>
</evidence>
<dbReference type="Pfam" id="PF21799">
    <property type="entry name" value="MurD-like_N"/>
    <property type="match status" value="1"/>
</dbReference>
<evidence type="ECO:0000256" key="4">
    <source>
        <dbReference type="ARBA" id="ARBA00022598"/>
    </source>
</evidence>
<evidence type="ECO:0000313" key="12">
    <source>
        <dbReference type="Proteomes" id="UP000727962"/>
    </source>
</evidence>
<comment type="caution">
    <text evidence="11">The sequence shown here is derived from an EMBL/GenBank/DDBJ whole genome shotgun (WGS) entry which is preliminary data.</text>
</comment>
<dbReference type="Gene3D" id="3.90.190.20">
    <property type="entry name" value="Mur ligase, C-terminal domain"/>
    <property type="match status" value="1"/>
</dbReference>
<evidence type="ECO:0000256" key="6">
    <source>
        <dbReference type="ARBA" id="ARBA00022840"/>
    </source>
</evidence>
<evidence type="ECO:0000256" key="8">
    <source>
        <dbReference type="RuleBase" id="RU003664"/>
    </source>
</evidence>
<protein>
    <recommendedName>
        <fullName evidence="7 8">UDP-N-acetylmuramoylalanine--D-glutamate ligase</fullName>
        <ecNumber evidence="7 8">6.3.2.9</ecNumber>
    </recommendedName>
    <alternativeName>
        <fullName evidence="7">D-glutamic acid-adding enzyme</fullName>
    </alternativeName>
    <alternativeName>
        <fullName evidence="7">UDP-N-acetylmuramoyl-L-alanyl-D-glutamate synthetase</fullName>
    </alternativeName>
</protein>
<dbReference type="InterPro" id="IPR036615">
    <property type="entry name" value="Mur_ligase_C_dom_sf"/>
</dbReference>
<keyword evidence="7 8" id="KW-0133">Cell shape</keyword>
<dbReference type="InterPro" id="IPR013221">
    <property type="entry name" value="Mur_ligase_cen"/>
</dbReference>
<feature type="binding site" evidence="7">
    <location>
        <begin position="110"/>
        <end position="116"/>
    </location>
    <ligand>
        <name>ATP</name>
        <dbReference type="ChEBI" id="CHEBI:30616"/>
    </ligand>
</feature>
<evidence type="ECO:0000259" key="9">
    <source>
        <dbReference type="Pfam" id="PF02875"/>
    </source>
</evidence>
<keyword evidence="3 7" id="KW-0963">Cytoplasm</keyword>
<comment type="similarity">
    <text evidence="7">Belongs to the MurCDEF family.</text>
</comment>
<evidence type="ECO:0000256" key="5">
    <source>
        <dbReference type="ARBA" id="ARBA00022741"/>
    </source>
</evidence>
<dbReference type="Gene3D" id="3.40.1190.10">
    <property type="entry name" value="Mur-like, catalytic domain"/>
    <property type="match status" value="1"/>
</dbReference>
<dbReference type="GO" id="GO:0009252">
    <property type="term" value="P:peptidoglycan biosynthetic process"/>
    <property type="evidence" value="ECO:0007669"/>
    <property type="project" value="UniProtKB-UniRule"/>
</dbReference>
<comment type="catalytic activity">
    <reaction evidence="7 8">
        <text>UDP-N-acetyl-alpha-D-muramoyl-L-alanine + D-glutamate + ATP = UDP-N-acetyl-alpha-D-muramoyl-L-alanyl-D-glutamate + ADP + phosphate + H(+)</text>
        <dbReference type="Rhea" id="RHEA:16429"/>
        <dbReference type="ChEBI" id="CHEBI:15378"/>
        <dbReference type="ChEBI" id="CHEBI:29986"/>
        <dbReference type="ChEBI" id="CHEBI:30616"/>
        <dbReference type="ChEBI" id="CHEBI:43474"/>
        <dbReference type="ChEBI" id="CHEBI:83898"/>
        <dbReference type="ChEBI" id="CHEBI:83900"/>
        <dbReference type="ChEBI" id="CHEBI:456216"/>
        <dbReference type="EC" id="6.3.2.9"/>
    </reaction>
</comment>
<dbReference type="GO" id="GO:0051301">
    <property type="term" value="P:cell division"/>
    <property type="evidence" value="ECO:0007669"/>
    <property type="project" value="UniProtKB-KW"/>
</dbReference>
<dbReference type="SUPFAM" id="SSF53623">
    <property type="entry name" value="MurD-like peptide ligases, catalytic domain"/>
    <property type="match status" value="1"/>
</dbReference>
<keyword evidence="6 7" id="KW-0067">ATP-binding</keyword>
<dbReference type="InterPro" id="IPR036565">
    <property type="entry name" value="Mur-like_cat_sf"/>
</dbReference>
<comment type="subcellular location">
    <subcellularLocation>
        <location evidence="1 7 8">Cytoplasm</location>
    </subcellularLocation>
</comment>
<accession>A0A931LYS8</accession>
<dbReference type="PANTHER" id="PTHR43692:SF1">
    <property type="entry name" value="UDP-N-ACETYLMURAMOYLALANINE--D-GLUTAMATE LIGASE"/>
    <property type="match status" value="1"/>
</dbReference>
<dbReference type="EMBL" id="JACOSL010000057">
    <property type="protein sequence ID" value="MBI1757255.1"/>
    <property type="molecule type" value="Genomic_DNA"/>
</dbReference>
<keyword evidence="7 8" id="KW-0132">Cell division</keyword>
<feature type="domain" description="Mur ligase C-terminal" evidence="9">
    <location>
        <begin position="342"/>
        <end position="450"/>
    </location>
</feature>
<evidence type="ECO:0000313" key="11">
    <source>
        <dbReference type="EMBL" id="MBI1757255.1"/>
    </source>
</evidence>
<sequence>MAVLGLGRSGVSAAKALLLVGARPVVLDEASETTPKTAKHGEELEDLGVPVVLGWASPWDSDSIDLVVTSPSLPRDHPRLLEAIGEGLEVISEPELAYRITRAPIVAITGTNGKSTTTVMTWLCLREAGEDALLCGNIYGSGYEETPLSEAAASATPEQTLVAEISSFQLEWVKQFRPASAGITNVAPDHLNRYGGSFEAYAATKHRLFAQQGRSDTVAVRMGDPLVRAPSGVGSPLALTFGPGSGDANLGAERLAVLGQEIAWKDVPFQEPHNRLNAAMATLLAVGLLRRRALDDPGGRAASLLDQALSERLPAREGASEPKLAAPRSVLEGLKKFRPLQHRMERLGERDGVAIINNSMCTNPAAVVASARALSGRRHLLLGGTNKELDFIPLRAHLASTGDAAYLFGRDASSLNEMLGRRWPVYASMAESFEAACRSAKPGETIMLAPGCASMDQFEDFVERGNVFKQIAQEWLSR</sequence>
<dbReference type="EC" id="6.3.2.9" evidence="7 8"/>
<keyword evidence="7 8" id="KW-0961">Cell wall biogenesis/degradation</keyword>
<keyword evidence="7 8" id="KW-0573">Peptidoglycan synthesis</keyword>
<dbReference type="GO" id="GO:0071555">
    <property type="term" value="P:cell wall organization"/>
    <property type="evidence" value="ECO:0007669"/>
    <property type="project" value="UniProtKB-KW"/>
</dbReference>
<dbReference type="GO" id="GO:0008764">
    <property type="term" value="F:UDP-N-acetylmuramoylalanine-D-glutamate ligase activity"/>
    <property type="evidence" value="ECO:0007669"/>
    <property type="project" value="UniProtKB-UniRule"/>
</dbReference>
<dbReference type="GO" id="GO:0005524">
    <property type="term" value="F:ATP binding"/>
    <property type="evidence" value="ECO:0007669"/>
    <property type="project" value="UniProtKB-UniRule"/>
</dbReference>
<dbReference type="SUPFAM" id="SSF53244">
    <property type="entry name" value="MurD-like peptide ligases, peptide-binding domain"/>
    <property type="match status" value="1"/>
</dbReference>
<proteinExistence type="inferred from homology"/>
<evidence type="ECO:0000256" key="3">
    <source>
        <dbReference type="ARBA" id="ARBA00022490"/>
    </source>
</evidence>
<dbReference type="NCBIfam" id="TIGR01087">
    <property type="entry name" value="murD"/>
    <property type="match status" value="1"/>
</dbReference>
<dbReference type="GO" id="GO:0008360">
    <property type="term" value="P:regulation of cell shape"/>
    <property type="evidence" value="ECO:0007669"/>
    <property type="project" value="UniProtKB-KW"/>
</dbReference>
<keyword evidence="4 7" id="KW-0436">Ligase</keyword>
<organism evidence="11 12">
    <name type="scientific">Fimbriimonas ginsengisoli</name>
    <dbReference type="NCBI Taxonomy" id="1005039"/>
    <lineage>
        <taxon>Bacteria</taxon>
        <taxon>Bacillati</taxon>
        <taxon>Armatimonadota</taxon>
        <taxon>Fimbriimonadia</taxon>
        <taxon>Fimbriimonadales</taxon>
        <taxon>Fimbriimonadaceae</taxon>
        <taxon>Fimbriimonas</taxon>
    </lineage>
</organism>
<dbReference type="AlphaFoldDB" id="A0A931LYS8"/>
<evidence type="ECO:0000256" key="2">
    <source>
        <dbReference type="ARBA" id="ARBA00004752"/>
    </source>
</evidence>
<evidence type="ECO:0000256" key="7">
    <source>
        <dbReference type="HAMAP-Rule" id="MF_00639"/>
    </source>
</evidence>
<comment type="function">
    <text evidence="7 8">Cell wall formation. Catalyzes the addition of glutamate to the nucleotide precursor UDP-N-acetylmuramoyl-L-alanine (UMA).</text>
</comment>
<dbReference type="Gene3D" id="3.40.50.720">
    <property type="entry name" value="NAD(P)-binding Rossmann-like Domain"/>
    <property type="match status" value="1"/>
</dbReference>